<dbReference type="InterPro" id="IPR011545">
    <property type="entry name" value="DEAD/DEAH_box_helicase_dom"/>
</dbReference>
<dbReference type="CTD" id="40530"/>
<keyword evidence="2" id="KW-0479">Metal-binding</keyword>
<dbReference type="RefSeq" id="XP_018015918.1">
    <property type="nucleotide sequence ID" value="XM_018160429.2"/>
</dbReference>
<dbReference type="InterPro" id="IPR001650">
    <property type="entry name" value="Helicase_C-like"/>
</dbReference>
<evidence type="ECO:0000313" key="19">
    <source>
        <dbReference type="Proteomes" id="UP000694843"/>
    </source>
</evidence>
<accession>A0A8B7NQF6</accession>
<evidence type="ECO:0000259" key="16">
    <source>
        <dbReference type="PROSITE" id="PS51192"/>
    </source>
</evidence>
<dbReference type="Proteomes" id="UP000694843">
    <property type="component" value="Unplaced"/>
</dbReference>
<dbReference type="SMART" id="SM00490">
    <property type="entry name" value="HELICc"/>
    <property type="match status" value="1"/>
</dbReference>
<dbReference type="PROSITE" id="PS51192">
    <property type="entry name" value="HELICASE_ATP_BIND_1"/>
    <property type="match status" value="1"/>
</dbReference>
<dbReference type="OMA" id="FKTIWTL"/>
<evidence type="ECO:0000313" key="20">
    <source>
        <dbReference type="RefSeq" id="XP_018015918.1"/>
    </source>
</evidence>
<evidence type="ECO:0000256" key="8">
    <source>
        <dbReference type="ARBA" id="ARBA00022840"/>
    </source>
</evidence>
<dbReference type="GeneID" id="108672711"/>
<evidence type="ECO:0000259" key="17">
    <source>
        <dbReference type="PROSITE" id="PS51194"/>
    </source>
</evidence>
<name>A0A8B7NQF6_HYAAZ</name>
<evidence type="ECO:0000259" key="18">
    <source>
        <dbReference type="PROSITE" id="PS51195"/>
    </source>
</evidence>
<dbReference type="CDD" id="cd18787">
    <property type="entry name" value="SF2_C_DEAD"/>
    <property type="match status" value="1"/>
</dbReference>
<protein>
    <recommendedName>
        <fullName evidence="1">RNA helicase</fullName>
        <ecNumber evidence="1">3.6.4.13</ecNumber>
    </recommendedName>
</protein>
<feature type="region of interest" description="Disordered" evidence="15">
    <location>
        <begin position="1"/>
        <end position="82"/>
    </location>
</feature>
<evidence type="ECO:0000256" key="11">
    <source>
        <dbReference type="ARBA" id="ARBA00047984"/>
    </source>
</evidence>
<keyword evidence="6 13" id="KW-0347">Helicase</keyword>
<dbReference type="AlphaFoldDB" id="A0A8B7NQF6"/>
<keyword evidence="9" id="KW-0694">RNA-binding</keyword>
<dbReference type="InterPro" id="IPR000629">
    <property type="entry name" value="RNA-helicase_DEAD-box_CS"/>
</dbReference>
<dbReference type="PROSITE" id="PS00039">
    <property type="entry name" value="DEAD_ATP_HELICASE"/>
    <property type="match status" value="1"/>
</dbReference>
<dbReference type="EC" id="3.6.4.13" evidence="1"/>
<dbReference type="GO" id="GO:0005524">
    <property type="term" value="F:ATP binding"/>
    <property type="evidence" value="ECO:0007669"/>
    <property type="project" value="UniProtKB-KW"/>
</dbReference>
<dbReference type="InterPro" id="IPR014014">
    <property type="entry name" value="RNA_helicase_DEAD_Q_motif"/>
</dbReference>
<keyword evidence="8 13" id="KW-0067">ATP-binding</keyword>
<evidence type="ECO:0000256" key="14">
    <source>
        <dbReference type="SAM" id="Coils"/>
    </source>
</evidence>
<evidence type="ECO:0000256" key="6">
    <source>
        <dbReference type="ARBA" id="ARBA00022806"/>
    </source>
</evidence>
<evidence type="ECO:0000256" key="9">
    <source>
        <dbReference type="ARBA" id="ARBA00022884"/>
    </source>
</evidence>
<dbReference type="GO" id="GO:0043186">
    <property type="term" value="C:P granule"/>
    <property type="evidence" value="ECO:0007669"/>
    <property type="project" value="UniProtKB-ARBA"/>
</dbReference>
<evidence type="ECO:0000256" key="2">
    <source>
        <dbReference type="ARBA" id="ARBA00022723"/>
    </source>
</evidence>
<sequence length="627" mass="69960">MSHSMHPQTKRYRREESSKSSDEEEDFVFVSAKERKKQRLKKLFKGVHEADGNKHLHDDQDGKDEEEEPGEEEDAQDLARKNNISLLDQHTELKKLAEARKESEIEKLRREEQKLLEAVAEKRALMGVGELAQGVQYTESLCTSWRPPARVMAMSNERHERVRRKYKILVEGEDVPPPLKSFADMKFPPAILKALAKKNIEKPSPIQMQGIPAVLTGRDIIGIAFTGSGKSLVFILPLVMFCLEQETALPFQEDEGPYGLIIVPSRELAKQIVENVEYIAQFLVADGLPEIRVCLAIGGEPVPAALSVIRRGVHVMVATPGRLIDMLDKKMFRLDVCRYLVMDEADRMIDMGFEEDVRTIYSYFKDQRQTLLFSATMPKKIQNFARSALVRPVTVNVGRAGAAAINVKQEVEYVKQEARVTHILAMLNKTPPPVLIFAEKKQDVDLIQEYLLLKGVSAAAIHGGKDQEERSAAIEAFKRLEKDVLVATDVASKGLDFPGIKHVINYDMPDDIENYVHRIGRTGRSGAKGVATTFINKTNEESVLLDLKALLIESKQKVPEFLSLLGDGNDFLAAFDTSTNGGDEAGCSYCGGLGHRITACPRLEAMQSKQAAGIGRKDYLANNAADY</sequence>
<evidence type="ECO:0000256" key="5">
    <source>
        <dbReference type="ARBA" id="ARBA00022801"/>
    </source>
</evidence>
<dbReference type="FunFam" id="3.40.50.300:FF:000657">
    <property type="entry name" value="Probable ATP-dependent RNA helicase DDX41"/>
    <property type="match status" value="1"/>
</dbReference>
<dbReference type="GO" id="GO:0008432">
    <property type="term" value="F:JUN kinase binding"/>
    <property type="evidence" value="ECO:0007669"/>
    <property type="project" value="UniProtKB-ARBA"/>
</dbReference>
<keyword evidence="3 13" id="KW-0547">Nucleotide-binding</keyword>
<evidence type="ECO:0000256" key="1">
    <source>
        <dbReference type="ARBA" id="ARBA00012552"/>
    </source>
</evidence>
<dbReference type="GO" id="GO:0003724">
    <property type="term" value="F:RNA helicase activity"/>
    <property type="evidence" value="ECO:0007669"/>
    <property type="project" value="UniProtKB-EC"/>
</dbReference>
<evidence type="ECO:0000256" key="10">
    <source>
        <dbReference type="ARBA" id="ARBA00023594"/>
    </source>
</evidence>
<dbReference type="SMART" id="SM00487">
    <property type="entry name" value="DEXDc"/>
    <property type="match status" value="1"/>
</dbReference>
<dbReference type="PROSITE" id="PS51194">
    <property type="entry name" value="HELICASE_CTER"/>
    <property type="match status" value="1"/>
</dbReference>
<gene>
    <name evidence="20" type="primary">LOC108672711</name>
</gene>
<dbReference type="KEGG" id="hazt:108672711"/>
<dbReference type="Gene3D" id="3.40.50.300">
    <property type="entry name" value="P-loop containing nucleotide triphosphate hydrolases"/>
    <property type="match status" value="2"/>
</dbReference>
<feature type="compositionally biased region" description="Basic residues" evidence="15">
    <location>
        <begin position="34"/>
        <end position="45"/>
    </location>
</feature>
<keyword evidence="19" id="KW-1185">Reference proteome</keyword>
<feature type="domain" description="DEAD-box RNA helicase Q" evidence="18">
    <location>
        <begin position="180"/>
        <end position="208"/>
    </location>
</feature>
<organism evidence="19 20">
    <name type="scientific">Hyalella azteca</name>
    <name type="common">Amphipod</name>
    <dbReference type="NCBI Taxonomy" id="294128"/>
    <lineage>
        <taxon>Eukaryota</taxon>
        <taxon>Metazoa</taxon>
        <taxon>Ecdysozoa</taxon>
        <taxon>Arthropoda</taxon>
        <taxon>Crustacea</taxon>
        <taxon>Multicrustacea</taxon>
        <taxon>Malacostraca</taxon>
        <taxon>Eumalacostraca</taxon>
        <taxon>Peracarida</taxon>
        <taxon>Amphipoda</taxon>
        <taxon>Senticaudata</taxon>
        <taxon>Talitrida</taxon>
        <taxon>Talitroidea</taxon>
        <taxon>Hyalellidae</taxon>
        <taxon>Hyalella</taxon>
    </lineage>
</organism>
<keyword evidence="14" id="KW-0175">Coiled coil</keyword>
<feature type="coiled-coil region" evidence="14">
    <location>
        <begin position="87"/>
        <end position="125"/>
    </location>
</feature>
<dbReference type="GO" id="GO:0008270">
    <property type="term" value="F:zinc ion binding"/>
    <property type="evidence" value="ECO:0007669"/>
    <property type="project" value="UniProtKB-KW"/>
</dbReference>
<feature type="compositionally biased region" description="Acidic residues" evidence="15">
    <location>
        <begin position="61"/>
        <end position="76"/>
    </location>
</feature>
<dbReference type="Pfam" id="PF00270">
    <property type="entry name" value="DEAD"/>
    <property type="match status" value="1"/>
</dbReference>
<dbReference type="SUPFAM" id="SSF52540">
    <property type="entry name" value="P-loop containing nucleoside triphosphate hydrolases"/>
    <property type="match status" value="2"/>
</dbReference>
<feature type="compositionally biased region" description="Basic and acidic residues" evidence="15">
    <location>
        <begin position="46"/>
        <end position="60"/>
    </location>
</feature>
<evidence type="ECO:0000256" key="3">
    <source>
        <dbReference type="ARBA" id="ARBA00022741"/>
    </source>
</evidence>
<dbReference type="PANTHER" id="PTHR47958">
    <property type="entry name" value="ATP-DEPENDENT RNA HELICASE DBP3"/>
    <property type="match status" value="1"/>
</dbReference>
<evidence type="ECO:0000256" key="4">
    <source>
        <dbReference type="ARBA" id="ARBA00022771"/>
    </source>
</evidence>
<evidence type="ECO:0000256" key="13">
    <source>
        <dbReference type="RuleBase" id="RU000492"/>
    </source>
</evidence>
<evidence type="ECO:0000256" key="12">
    <source>
        <dbReference type="PROSITE-ProRule" id="PRU00552"/>
    </source>
</evidence>
<dbReference type="InterPro" id="IPR027417">
    <property type="entry name" value="P-loop_NTPase"/>
</dbReference>
<reference evidence="20" key="1">
    <citation type="submission" date="2025-08" db="UniProtKB">
        <authorList>
            <consortium name="RefSeq"/>
        </authorList>
    </citation>
    <scope>IDENTIFICATION</scope>
    <source>
        <tissue evidence="20">Whole organism</tissue>
    </source>
</reference>
<feature type="short sequence motif" description="Q motif" evidence="12">
    <location>
        <begin position="180"/>
        <end position="208"/>
    </location>
</feature>
<keyword evidence="4" id="KW-0863">Zinc-finger</keyword>
<comment type="catalytic activity">
    <reaction evidence="11">
        <text>ATP + H2O = ADP + phosphate + H(+)</text>
        <dbReference type="Rhea" id="RHEA:13065"/>
        <dbReference type="ChEBI" id="CHEBI:15377"/>
        <dbReference type="ChEBI" id="CHEBI:15378"/>
        <dbReference type="ChEBI" id="CHEBI:30616"/>
        <dbReference type="ChEBI" id="CHEBI:43474"/>
        <dbReference type="ChEBI" id="CHEBI:456216"/>
        <dbReference type="EC" id="3.6.4.13"/>
    </reaction>
</comment>
<proteinExistence type="inferred from homology"/>
<keyword evidence="5 13" id="KW-0378">Hydrolase</keyword>
<comment type="similarity">
    <text evidence="10">Belongs to the DEAD box helicase family. DDX41 subfamily.</text>
</comment>
<dbReference type="OrthoDB" id="196131at2759"/>
<feature type="domain" description="Helicase ATP-binding" evidence="16">
    <location>
        <begin position="211"/>
        <end position="395"/>
    </location>
</feature>
<feature type="domain" description="Helicase C-terminal" evidence="17">
    <location>
        <begin position="406"/>
        <end position="566"/>
    </location>
</feature>
<keyword evidence="7" id="KW-0862">Zinc</keyword>
<dbReference type="GO" id="GO:0003723">
    <property type="term" value="F:RNA binding"/>
    <property type="evidence" value="ECO:0007669"/>
    <property type="project" value="UniProtKB-KW"/>
</dbReference>
<evidence type="ECO:0000256" key="7">
    <source>
        <dbReference type="ARBA" id="ARBA00022833"/>
    </source>
</evidence>
<dbReference type="InterPro" id="IPR014001">
    <property type="entry name" value="Helicase_ATP-bd"/>
</dbReference>
<dbReference type="PROSITE" id="PS51195">
    <property type="entry name" value="Q_MOTIF"/>
    <property type="match status" value="1"/>
</dbReference>
<evidence type="ECO:0000256" key="15">
    <source>
        <dbReference type="SAM" id="MobiDB-lite"/>
    </source>
</evidence>
<dbReference type="GO" id="GO:0005634">
    <property type="term" value="C:nucleus"/>
    <property type="evidence" value="ECO:0007669"/>
    <property type="project" value="UniProtKB-ARBA"/>
</dbReference>
<dbReference type="GO" id="GO:0016787">
    <property type="term" value="F:hydrolase activity"/>
    <property type="evidence" value="ECO:0007669"/>
    <property type="project" value="UniProtKB-KW"/>
</dbReference>
<dbReference type="FunFam" id="3.40.50.300:FF:000449">
    <property type="entry name" value="Probable ATP-dependent RNA helicase DDX41"/>
    <property type="match status" value="1"/>
</dbReference>
<dbReference type="Pfam" id="PF00271">
    <property type="entry name" value="Helicase_C"/>
    <property type="match status" value="1"/>
</dbReference>